<feature type="region of interest" description="Disordered" evidence="1">
    <location>
        <begin position="1"/>
        <end position="82"/>
    </location>
</feature>
<sequence length="422" mass="44896">MTPQPVDSTLPPHTLSNATSAAEDSMLMELCGPNSAPPGLSPSSDSPPPPPGSGVHTPPPSPGLKLKGPGSPRLAALSKSPPCNQASFGTSDFGTSAMAGAAKVLSFQNLSSMANAGAVNSRVSPSYSMFQTAKEDKVEGDYDCIGETGQLYLGSLESGFTQNFDNGSPELSYKAVLHHNCSQLLICTHSINTETLEMMQTELSSRNCKVSFVSSAEEDCVQQCARLILPAPLRTFVVCDDGDRVGPAIIATYMLWNEAGTYDDWITWVQGYRPSTEKGWWKGRKRKGSSEVTDTECDSDGPAPSLTATDPGMESPKRTKPNEAYDIDEEFFIGNPAKCNFTTHRDPNLPTSDSPTPLLTPPPPATHGLEWPSGLTFDCGLLNSEEMRDQMETPGSGNQTTGLTPMMQGKAGGEIEGGFSLS</sequence>
<dbReference type="EMBL" id="BRXZ01002006">
    <property type="protein sequence ID" value="GMH52045.1"/>
    <property type="molecule type" value="Genomic_DNA"/>
</dbReference>
<name>A0A9W6ZL90_9STRA</name>
<gene>
    <name evidence="2" type="ORF">TrRE_jg3957</name>
</gene>
<evidence type="ECO:0000313" key="3">
    <source>
        <dbReference type="Proteomes" id="UP001165082"/>
    </source>
</evidence>
<organism evidence="2 3">
    <name type="scientific">Triparma retinervis</name>
    <dbReference type="NCBI Taxonomy" id="2557542"/>
    <lineage>
        <taxon>Eukaryota</taxon>
        <taxon>Sar</taxon>
        <taxon>Stramenopiles</taxon>
        <taxon>Ochrophyta</taxon>
        <taxon>Bolidophyceae</taxon>
        <taxon>Parmales</taxon>
        <taxon>Triparmaceae</taxon>
        <taxon>Triparma</taxon>
    </lineage>
</organism>
<evidence type="ECO:0000256" key="1">
    <source>
        <dbReference type="SAM" id="MobiDB-lite"/>
    </source>
</evidence>
<protein>
    <submittedName>
        <fullName evidence="2">Uncharacterized protein</fullName>
    </submittedName>
</protein>
<dbReference type="OrthoDB" id="10359017at2759"/>
<dbReference type="Proteomes" id="UP001165082">
    <property type="component" value="Unassembled WGS sequence"/>
</dbReference>
<comment type="caution">
    <text evidence="2">The sequence shown here is derived from an EMBL/GenBank/DDBJ whole genome shotgun (WGS) entry which is preliminary data.</text>
</comment>
<feature type="region of interest" description="Disordered" evidence="1">
    <location>
        <begin position="389"/>
        <end position="422"/>
    </location>
</feature>
<evidence type="ECO:0000313" key="2">
    <source>
        <dbReference type="EMBL" id="GMH52045.1"/>
    </source>
</evidence>
<feature type="compositionally biased region" description="Polar residues" evidence="1">
    <location>
        <begin position="393"/>
        <end position="403"/>
    </location>
</feature>
<proteinExistence type="predicted"/>
<reference evidence="2" key="1">
    <citation type="submission" date="2022-07" db="EMBL/GenBank/DDBJ databases">
        <title>Genome analysis of Parmales, a sister group of diatoms, reveals the evolutionary specialization of diatoms from phago-mixotrophs to photoautotrophs.</title>
        <authorList>
            <person name="Ban H."/>
            <person name="Sato S."/>
            <person name="Yoshikawa S."/>
            <person name="Kazumasa Y."/>
            <person name="Nakamura Y."/>
            <person name="Ichinomiya M."/>
            <person name="Saitoh K."/>
            <person name="Sato N."/>
            <person name="Blanc-Mathieu R."/>
            <person name="Endo H."/>
            <person name="Kuwata A."/>
            <person name="Ogata H."/>
        </authorList>
    </citation>
    <scope>NUCLEOTIDE SEQUENCE</scope>
</reference>
<feature type="region of interest" description="Disordered" evidence="1">
    <location>
        <begin position="279"/>
        <end position="321"/>
    </location>
</feature>
<feature type="compositionally biased region" description="Pro residues" evidence="1">
    <location>
        <begin position="35"/>
        <end position="62"/>
    </location>
</feature>
<feature type="compositionally biased region" description="Low complexity" evidence="1">
    <location>
        <begin position="63"/>
        <end position="72"/>
    </location>
</feature>
<dbReference type="AlphaFoldDB" id="A0A9W6ZL90"/>
<accession>A0A9W6ZL90</accession>
<keyword evidence="3" id="KW-1185">Reference proteome</keyword>